<protein>
    <recommendedName>
        <fullName evidence="3">Fis family transcriptional regulator</fullName>
    </recommendedName>
</protein>
<sequence length="128" mass="14513">MCCYQVGIVVVTVMRKTDKKLEAQLIDALTLVCEQAKTQYPGFSWLTHKVNFQRFPDSLSLVCVFDTNQELRAFNADSHATAGLQALVKQQLVSVGIKPNKAVPLVFDTEENCQHQDNGSWSRRLERR</sequence>
<dbReference type="RefSeq" id="WP_011496049.1">
    <property type="nucleotide sequence ID" value="NC_007954.1"/>
</dbReference>
<evidence type="ECO:0008006" key="3">
    <source>
        <dbReference type="Google" id="ProtNLM"/>
    </source>
</evidence>
<dbReference type="STRING" id="318161.Sden_1607"/>
<reference evidence="1 2" key="1">
    <citation type="submission" date="2006-03" db="EMBL/GenBank/DDBJ databases">
        <title>Complete sequence of Shewanella denitrificans OS217.</title>
        <authorList>
            <consortium name="US DOE Joint Genome Institute"/>
            <person name="Copeland A."/>
            <person name="Lucas S."/>
            <person name="Lapidus A."/>
            <person name="Barry K."/>
            <person name="Detter J.C."/>
            <person name="Glavina del Rio T."/>
            <person name="Hammon N."/>
            <person name="Israni S."/>
            <person name="Dalin E."/>
            <person name="Tice H."/>
            <person name="Pitluck S."/>
            <person name="Brettin T."/>
            <person name="Bruce D."/>
            <person name="Han C."/>
            <person name="Tapia R."/>
            <person name="Gilna P."/>
            <person name="Kiss H."/>
            <person name="Schmutz J."/>
            <person name="Larimer F."/>
            <person name="Land M."/>
            <person name="Hauser L."/>
            <person name="Kyrpides N."/>
            <person name="Lykidis A."/>
            <person name="Richardson P."/>
        </authorList>
    </citation>
    <scope>NUCLEOTIDE SEQUENCE [LARGE SCALE GENOMIC DNA]</scope>
    <source>
        <strain evidence="2">OS217 / ATCC BAA-1090 / DSM 15013</strain>
    </source>
</reference>
<evidence type="ECO:0000313" key="2">
    <source>
        <dbReference type="Proteomes" id="UP000001982"/>
    </source>
</evidence>
<dbReference type="Proteomes" id="UP000001982">
    <property type="component" value="Chromosome"/>
</dbReference>
<gene>
    <name evidence="1" type="ordered locus">Sden_1607</name>
</gene>
<dbReference type="AlphaFoldDB" id="Q12NT5"/>
<dbReference type="EMBL" id="CP000302">
    <property type="protein sequence ID" value="ABE54891.1"/>
    <property type="molecule type" value="Genomic_DNA"/>
</dbReference>
<keyword evidence="2" id="KW-1185">Reference proteome</keyword>
<dbReference type="HOGENOM" id="CLU_150651_1_0_6"/>
<dbReference type="KEGG" id="sdn:Sden_1607"/>
<proteinExistence type="predicted"/>
<accession>Q12NT5</accession>
<organism evidence="1 2">
    <name type="scientific">Shewanella denitrificans (strain OS217 / ATCC BAA-1090 / DSM 15013)</name>
    <dbReference type="NCBI Taxonomy" id="318161"/>
    <lineage>
        <taxon>Bacteria</taxon>
        <taxon>Pseudomonadati</taxon>
        <taxon>Pseudomonadota</taxon>
        <taxon>Gammaproteobacteria</taxon>
        <taxon>Alteromonadales</taxon>
        <taxon>Shewanellaceae</taxon>
        <taxon>Shewanella</taxon>
    </lineage>
</organism>
<name>Q12NT5_SHEDO</name>
<dbReference type="eggNOG" id="ENOG50330NG">
    <property type="taxonomic scope" value="Bacteria"/>
</dbReference>
<evidence type="ECO:0000313" key="1">
    <source>
        <dbReference type="EMBL" id="ABE54891.1"/>
    </source>
</evidence>